<keyword evidence="8" id="KW-1185">Reference proteome</keyword>
<sequence>MPPPYYPSSLELAESCEPPVFVGPSDLGSSSVDSGDFMLTEIFLAQAAQFGFFLNTDRFRKSVLRQSSSSDTTSPSKALISVASLWGVHLSEAQSSTSSREAEFLRRALTYTGMQMTSDLASAQILELIQAKVLLGTYFLRRNRPQDSDYHIDGAVSLCLAAGLHRLDFTSSDSCQPPGSQQSALSGPVKDLIDEGERLTGFWTVFALQRHSLIARHPTSSGFGNLESCQEITSPWPPRMEDSKLLATESLGTLKDMWSHATCFASTSDGCSEREMYVKAMILLQKAVYYLSRAELTSQPDYYATIYHGCVALSDTISDFQLSLPSHVSLAREYSLTPETDSVKRQSIQLLIITHSIASCAQLKVHQLMKSCGLTDITPHTCIDVALGVLQSHYRLCSSGCAALDPVASTLCSIAYEYLLQEQAKTESESVGLYWLGRDLGLAVEAGPGGANQPPERHARILVAVEESRSIMTYLSTACPCINHQFERLSKLYDAHLPKSLVYQA</sequence>
<dbReference type="CDD" id="cd12148">
    <property type="entry name" value="fungal_TF_MHR"/>
    <property type="match status" value="1"/>
</dbReference>
<evidence type="ECO:0000256" key="3">
    <source>
        <dbReference type="ARBA" id="ARBA00023015"/>
    </source>
</evidence>
<evidence type="ECO:0000256" key="1">
    <source>
        <dbReference type="ARBA" id="ARBA00004123"/>
    </source>
</evidence>
<dbReference type="InterPro" id="IPR007219">
    <property type="entry name" value="XnlR_reg_dom"/>
</dbReference>
<dbReference type="PANTHER" id="PTHR47338:SF29">
    <property type="entry name" value="ZN(2)-C6 FUNGAL-TYPE DOMAIN-CONTAINING PROTEIN"/>
    <property type="match status" value="1"/>
</dbReference>
<organism evidence="7 8">
    <name type="scientific">Marasmius crinis-equi</name>
    <dbReference type="NCBI Taxonomy" id="585013"/>
    <lineage>
        <taxon>Eukaryota</taxon>
        <taxon>Fungi</taxon>
        <taxon>Dikarya</taxon>
        <taxon>Basidiomycota</taxon>
        <taxon>Agaricomycotina</taxon>
        <taxon>Agaricomycetes</taxon>
        <taxon>Agaricomycetidae</taxon>
        <taxon>Agaricales</taxon>
        <taxon>Marasmiineae</taxon>
        <taxon>Marasmiaceae</taxon>
        <taxon>Marasmius</taxon>
    </lineage>
</organism>
<evidence type="ECO:0000256" key="2">
    <source>
        <dbReference type="ARBA" id="ARBA00022723"/>
    </source>
</evidence>
<dbReference type="PANTHER" id="PTHR47338">
    <property type="entry name" value="ZN(II)2CYS6 TRANSCRIPTION FACTOR (EUROFUNG)-RELATED"/>
    <property type="match status" value="1"/>
</dbReference>
<dbReference type="Pfam" id="PF04082">
    <property type="entry name" value="Fungal_trans"/>
    <property type="match status" value="1"/>
</dbReference>
<proteinExistence type="predicted"/>
<reference evidence="7 8" key="1">
    <citation type="submission" date="2024-02" db="EMBL/GenBank/DDBJ databases">
        <title>A draft genome for the cacao thread blight pathogen Marasmius crinis-equi.</title>
        <authorList>
            <person name="Cohen S.P."/>
            <person name="Baruah I.K."/>
            <person name="Amoako-Attah I."/>
            <person name="Bukari Y."/>
            <person name="Meinhardt L.W."/>
            <person name="Bailey B.A."/>
        </authorList>
    </citation>
    <scope>NUCLEOTIDE SEQUENCE [LARGE SCALE GENOMIC DNA]</scope>
    <source>
        <strain evidence="7 8">GH-76</strain>
    </source>
</reference>
<name>A0ABR3FBY5_9AGAR</name>
<evidence type="ECO:0000259" key="6">
    <source>
        <dbReference type="Pfam" id="PF04082"/>
    </source>
</evidence>
<keyword evidence="5" id="KW-0539">Nucleus</keyword>
<evidence type="ECO:0000313" key="7">
    <source>
        <dbReference type="EMBL" id="KAL0572840.1"/>
    </source>
</evidence>
<protein>
    <recommendedName>
        <fullName evidence="6">Xylanolytic transcriptional activator regulatory domain-containing protein</fullName>
    </recommendedName>
</protein>
<keyword evidence="2" id="KW-0479">Metal-binding</keyword>
<keyword evidence="4" id="KW-0804">Transcription</keyword>
<feature type="domain" description="Xylanolytic transcriptional activator regulatory" evidence="6">
    <location>
        <begin position="49"/>
        <end position="219"/>
    </location>
</feature>
<dbReference type="InterPro" id="IPR050815">
    <property type="entry name" value="TF_fung"/>
</dbReference>
<comment type="caution">
    <text evidence="7">The sequence shown here is derived from an EMBL/GenBank/DDBJ whole genome shotgun (WGS) entry which is preliminary data.</text>
</comment>
<keyword evidence="3" id="KW-0805">Transcription regulation</keyword>
<evidence type="ECO:0000256" key="5">
    <source>
        <dbReference type="ARBA" id="ARBA00023242"/>
    </source>
</evidence>
<evidence type="ECO:0000313" key="8">
    <source>
        <dbReference type="Proteomes" id="UP001465976"/>
    </source>
</evidence>
<gene>
    <name evidence="7" type="ORF">V5O48_009130</name>
</gene>
<comment type="subcellular location">
    <subcellularLocation>
        <location evidence="1">Nucleus</location>
    </subcellularLocation>
</comment>
<accession>A0ABR3FBY5</accession>
<evidence type="ECO:0000256" key="4">
    <source>
        <dbReference type="ARBA" id="ARBA00023163"/>
    </source>
</evidence>
<dbReference type="Proteomes" id="UP001465976">
    <property type="component" value="Unassembled WGS sequence"/>
</dbReference>
<dbReference type="EMBL" id="JBAHYK010000576">
    <property type="protein sequence ID" value="KAL0572840.1"/>
    <property type="molecule type" value="Genomic_DNA"/>
</dbReference>